<organism evidence="3 4">
    <name type="scientific">Pleurodeles waltl</name>
    <name type="common">Iberian ribbed newt</name>
    <dbReference type="NCBI Taxonomy" id="8319"/>
    <lineage>
        <taxon>Eukaryota</taxon>
        <taxon>Metazoa</taxon>
        <taxon>Chordata</taxon>
        <taxon>Craniata</taxon>
        <taxon>Vertebrata</taxon>
        <taxon>Euteleostomi</taxon>
        <taxon>Amphibia</taxon>
        <taxon>Batrachia</taxon>
        <taxon>Caudata</taxon>
        <taxon>Salamandroidea</taxon>
        <taxon>Salamandridae</taxon>
        <taxon>Pleurodelinae</taxon>
        <taxon>Pleurodeles</taxon>
    </lineage>
</organism>
<protein>
    <recommendedName>
        <fullName evidence="5">Tumor necrosis factor receptor superfamily member 12A</fullName>
    </recommendedName>
</protein>
<comment type="caution">
    <text evidence="3">The sequence shown here is derived from an EMBL/GenBank/DDBJ whole genome shotgun (WGS) entry which is preliminary data.</text>
</comment>
<evidence type="ECO:0000256" key="2">
    <source>
        <dbReference type="SAM" id="SignalP"/>
    </source>
</evidence>
<reference evidence="3" key="1">
    <citation type="journal article" date="2022" name="bioRxiv">
        <title>Sequencing and chromosome-scale assembly of the giantPleurodeles waltlgenome.</title>
        <authorList>
            <person name="Brown T."/>
            <person name="Elewa A."/>
            <person name="Iarovenko S."/>
            <person name="Subramanian E."/>
            <person name="Araus A.J."/>
            <person name="Petzold A."/>
            <person name="Susuki M."/>
            <person name="Suzuki K.-i.T."/>
            <person name="Hayashi T."/>
            <person name="Toyoda A."/>
            <person name="Oliveira C."/>
            <person name="Osipova E."/>
            <person name="Leigh N.D."/>
            <person name="Simon A."/>
            <person name="Yun M.H."/>
        </authorList>
    </citation>
    <scope>NUCLEOTIDE SEQUENCE</scope>
    <source>
        <strain evidence="3">20211129_DDA</strain>
        <tissue evidence="3">Liver</tissue>
    </source>
</reference>
<evidence type="ECO:0008006" key="5">
    <source>
        <dbReference type="Google" id="ProtNLM"/>
    </source>
</evidence>
<dbReference type="Pfam" id="PF12191">
    <property type="entry name" value="stn_TNFRSF12A"/>
    <property type="match status" value="1"/>
</dbReference>
<feature type="signal peptide" evidence="2">
    <location>
        <begin position="1"/>
        <end position="19"/>
    </location>
</feature>
<name>A0AAV7PBC5_PLEWA</name>
<dbReference type="PANTHER" id="PTHR32037">
    <property type="entry name" value="TUMOR NECROSIS FACTOR RECEPTOR SUPERFAMILY MEMBER 12A"/>
    <property type="match status" value="1"/>
</dbReference>
<dbReference type="InterPro" id="IPR022316">
    <property type="entry name" value="TNFR_12"/>
</dbReference>
<sequence>MQLLGLAATLLLLLDLATGEMTSGTDCAKGKTWSSDLGKCMNCGTCREAPKSDFCGSCKEVVPKENAWLWPVVGSVAGVFVLVFAIGAFLVVRRCKKKEKFTTPIEETGGPHSAEESLLN</sequence>
<evidence type="ECO:0000313" key="3">
    <source>
        <dbReference type="EMBL" id="KAJ1125521.1"/>
    </source>
</evidence>
<gene>
    <name evidence="3" type="ORF">NDU88_003950</name>
</gene>
<feature type="chain" id="PRO_5043877127" description="Tumor necrosis factor receptor superfamily member 12A" evidence="2">
    <location>
        <begin position="20"/>
        <end position="120"/>
    </location>
</feature>
<keyword evidence="2" id="KW-0732">Signal</keyword>
<accession>A0AAV7PBC5</accession>
<dbReference type="EMBL" id="JANPWB010000011">
    <property type="protein sequence ID" value="KAJ1125521.1"/>
    <property type="molecule type" value="Genomic_DNA"/>
</dbReference>
<dbReference type="GO" id="GO:2001238">
    <property type="term" value="P:positive regulation of extrinsic apoptotic signaling pathway"/>
    <property type="evidence" value="ECO:0007669"/>
    <property type="project" value="TreeGrafter"/>
</dbReference>
<evidence type="ECO:0000313" key="4">
    <source>
        <dbReference type="Proteomes" id="UP001066276"/>
    </source>
</evidence>
<evidence type="ECO:0000256" key="1">
    <source>
        <dbReference type="SAM" id="Phobius"/>
    </source>
</evidence>
<dbReference type="GO" id="GO:0005886">
    <property type="term" value="C:plasma membrane"/>
    <property type="evidence" value="ECO:0007669"/>
    <property type="project" value="InterPro"/>
</dbReference>
<keyword evidence="4" id="KW-1185">Reference proteome</keyword>
<dbReference type="PANTHER" id="PTHR32037:SF2">
    <property type="entry name" value="TUMOR NECROSIS FACTOR RECEPTOR SUPERFAMILY MEMBER 12A"/>
    <property type="match status" value="1"/>
</dbReference>
<dbReference type="Gene3D" id="4.10.400.20">
    <property type="match status" value="1"/>
</dbReference>
<dbReference type="AlphaFoldDB" id="A0AAV7PBC5"/>
<keyword evidence="1" id="KW-1133">Transmembrane helix</keyword>
<keyword evidence="1" id="KW-0812">Transmembrane</keyword>
<dbReference type="PRINTS" id="PR01962">
    <property type="entry name" value="TNFACTORR12"/>
</dbReference>
<proteinExistence type="predicted"/>
<feature type="transmembrane region" description="Helical" evidence="1">
    <location>
        <begin position="68"/>
        <end position="92"/>
    </location>
</feature>
<dbReference type="Proteomes" id="UP001066276">
    <property type="component" value="Chromosome 7"/>
</dbReference>
<keyword evidence="1" id="KW-0472">Membrane</keyword>